<reference evidence="7 8" key="1">
    <citation type="submission" date="2023-05" db="EMBL/GenBank/DDBJ databases">
        <authorList>
            <person name="Zhang X."/>
        </authorList>
    </citation>
    <scope>NUCLEOTIDE SEQUENCE [LARGE SCALE GENOMIC DNA]</scope>
    <source>
        <strain evidence="7 8">DM2B3-1</strain>
    </source>
</reference>
<accession>A0ABT7D0X3</accession>
<sequence>MQYKYLFFPFFFSLLFLAFFLFQSSSTLAQAQKTTPKTTSPIPTTPNALSKVWVADNGDGTYKNPILYADYSDPDVCRVGDDFYMTASSFNCIPGLPILHSRDLVNWSLVAYALDRQPPYDHFAKPQHGNGVWAPSIRYHKGEFYIFYPDPDFGIYRIKAKSATGPWETPVLIKSGKGLIDPCPLWDEDGKAYLVHAFAGSRAGIKSVLVVNKMDVEATKMLDEGVLVFDGHNKHPTLEGPKFYKRNGYYYIMAPAGGVATGWQMILRSKNIYGPYEEKIVLDQGSTSVNGPHQGAWVELTSGESWFFHFQDLEAYGRVVHLQPVKWVNDWPVMGVDKDGDGKGEPVLTYKKPNVGKTYPRITPPDTDEFTTHPLGLQWQWHANPQATWAFPNSSEGYLRLFSYQLPESFKNYWDVPNLVLQKFPAPTFTATTQLTFSPSEKLQGEKVGLMVMGMNYSYLSLSKTDKGIYLSHSTCTQADKGNAEKETSGLLINTKKVWFRVKVAQGAICQFSYSTNGTDFTDIGSAFTAKPGRWIGAKIGFFCTRPTQTNDSGFADVDWFRVEK</sequence>
<dbReference type="GO" id="GO:0016787">
    <property type="term" value="F:hydrolase activity"/>
    <property type="evidence" value="ECO:0007669"/>
    <property type="project" value="UniProtKB-KW"/>
</dbReference>
<evidence type="ECO:0000256" key="1">
    <source>
        <dbReference type="ARBA" id="ARBA00009865"/>
    </source>
</evidence>
<dbReference type="InterPro" id="IPR006710">
    <property type="entry name" value="Glyco_hydro_43"/>
</dbReference>
<gene>
    <name evidence="7" type="ORF">QNI19_36250</name>
</gene>
<protein>
    <submittedName>
        <fullName evidence="7">Glycoside hydrolase 43 family protein</fullName>
    </submittedName>
</protein>
<evidence type="ECO:0000313" key="8">
    <source>
        <dbReference type="Proteomes" id="UP001228581"/>
    </source>
</evidence>
<dbReference type="InterPro" id="IPR013320">
    <property type="entry name" value="ConA-like_dom_sf"/>
</dbReference>
<keyword evidence="3 4" id="KW-0326">Glycosidase</keyword>
<proteinExistence type="inferred from homology"/>
<dbReference type="SUPFAM" id="SSF75005">
    <property type="entry name" value="Arabinanase/levansucrase/invertase"/>
    <property type="match status" value="1"/>
</dbReference>
<name>A0ABT7D0X3_9BACT</name>
<dbReference type="Pfam" id="PF17851">
    <property type="entry name" value="GH43_C2"/>
    <property type="match status" value="1"/>
</dbReference>
<keyword evidence="2 4" id="KW-0378">Hydrolase</keyword>
<dbReference type="Gene3D" id="2.115.10.20">
    <property type="entry name" value="Glycosyl hydrolase domain, family 43"/>
    <property type="match status" value="1"/>
</dbReference>
<organism evidence="7 8">
    <name type="scientific">Xanthocytophaga flava</name>
    <dbReference type="NCBI Taxonomy" id="3048013"/>
    <lineage>
        <taxon>Bacteria</taxon>
        <taxon>Pseudomonadati</taxon>
        <taxon>Bacteroidota</taxon>
        <taxon>Cytophagia</taxon>
        <taxon>Cytophagales</taxon>
        <taxon>Rhodocytophagaceae</taxon>
        <taxon>Xanthocytophaga</taxon>
    </lineage>
</organism>
<comment type="similarity">
    <text evidence="1 4">Belongs to the glycosyl hydrolase 43 family.</text>
</comment>
<feature type="signal peptide" evidence="5">
    <location>
        <begin position="1"/>
        <end position="29"/>
    </location>
</feature>
<evidence type="ECO:0000256" key="3">
    <source>
        <dbReference type="ARBA" id="ARBA00023295"/>
    </source>
</evidence>
<dbReference type="InterPro" id="IPR023296">
    <property type="entry name" value="Glyco_hydro_beta-prop_sf"/>
</dbReference>
<dbReference type="Gene3D" id="2.60.120.200">
    <property type="match status" value="1"/>
</dbReference>
<dbReference type="InterPro" id="IPR041542">
    <property type="entry name" value="GH43_C2"/>
</dbReference>
<evidence type="ECO:0000256" key="4">
    <source>
        <dbReference type="RuleBase" id="RU361187"/>
    </source>
</evidence>
<keyword evidence="8" id="KW-1185">Reference proteome</keyword>
<dbReference type="Proteomes" id="UP001228581">
    <property type="component" value="Unassembled WGS sequence"/>
</dbReference>
<dbReference type="PANTHER" id="PTHR42812">
    <property type="entry name" value="BETA-XYLOSIDASE"/>
    <property type="match status" value="1"/>
</dbReference>
<feature type="domain" description="Beta-xylosidase C-terminal Concanavalin A-like" evidence="6">
    <location>
        <begin position="367"/>
        <end position="564"/>
    </location>
</feature>
<comment type="caution">
    <text evidence="7">The sequence shown here is derived from an EMBL/GenBank/DDBJ whole genome shotgun (WGS) entry which is preliminary data.</text>
</comment>
<dbReference type="SUPFAM" id="SSF49899">
    <property type="entry name" value="Concanavalin A-like lectins/glucanases"/>
    <property type="match status" value="1"/>
</dbReference>
<evidence type="ECO:0000259" key="6">
    <source>
        <dbReference type="Pfam" id="PF17851"/>
    </source>
</evidence>
<dbReference type="EMBL" id="JASJOT010000047">
    <property type="protein sequence ID" value="MDJ1498444.1"/>
    <property type="molecule type" value="Genomic_DNA"/>
</dbReference>
<dbReference type="PANTHER" id="PTHR42812:SF12">
    <property type="entry name" value="BETA-XYLOSIDASE-RELATED"/>
    <property type="match status" value="1"/>
</dbReference>
<evidence type="ECO:0000313" key="7">
    <source>
        <dbReference type="EMBL" id="MDJ1498444.1"/>
    </source>
</evidence>
<dbReference type="InterPro" id="IPR051795">
    <property type="entry name" value="Glycosyl_Hydrlase_43"/>
</dbReference>
<feature type="chain" id="PRO_5047177582" evidence="5">
    <location>
        <begin position="30"/>
        <end position="565"/>
    </location>
</feature>
<evidence type="ECO:0000256" key="2">
    <source>
        <dbReference type="ARBA" id="ARBA00022801"/>
    </source>
</evidence>
<keyword evidence="5" id="KW-0732">Signal</keyword>
<dbReference type="Pfam" id="PF04616">
    <property type="entry name" value="Glyco_hydro_43"/>
    <property type="match status" value="1"/>
</dbReference>
<dbReference type="CDD" id="cd09001">
    <property type="entry name" value="GH43_FsAxh1-like"/>
    <property type="match status" value="1"/>
</dbReference>
<evidence type="ECO:0000256" key="5">
    <source>
        <dbReference type="SAM" id="SignalP"/>
    </source>
</evidence>
<dbReference type="RefSeq" id="WP_314004863.1">
    <property type="nucleotide sequence ID" value="NZ_JASJOR010000002.1"/>
</dbReference>